<evidence type="ECO:0000256" key="1">
    <source>
        <dbReference type="SAM" id="Coils"/>
    </source>
</evidence>
<proteinExistence type="predicted"/>
<keyword evidence="3" id="KW-1185">Reference proteome</keyword>
<comment type="caution">
    <text evidence="2">The sequence shown here is derived from an EMBL/GenBank/DDBJ whole genome shotgun (WGS) entry which is preliminary data.</text>
</comment>
<keyword evidence="1" id="KW-0175">Coiled coil</keyword>
<dbReference type="OrthoDB" id="5916411at2759"/>
<sequence>MISELKEKKIEAVSNLKSKNEKNDDKLLLAGRMKNLPNKMNENAEPLDPRLKENATVKCCRNAVELLAGEFANVSTLKEQLFLKSEKNKQWEEILEPKLRNQIAQLQKEILHKSVEWKKENFDLQLKIKELEADNTMLKMHVEKAERLLVAEKGKCNELREKILTLEKQLFSVQQAADRQAVQSKSVAFEMQCSIDSLQQELQQAVKQRDEQFAEQNAELEKYKNQSKTLLQNFTDMEIQRKETATHYQAEIAEMKQMHRNELKQLDETLLKLKLQNHTEKVSYEHNVATLLLETKQLRWERDKALEELVKYKEIDKKVHLSKFGDLQL</sequence>
<accession>A0A0V0RP15</accession>
<evidence type="ECO:0000313" key="2">
    <source>
        <dbReference type="EMBL" id="KRX16225.1"/>
    </source>
</evidence>
<dbReference type="AlphaFoldDB" id="A0A0V0RP15"/>
<dbReference type="Proteomes" id="UP000054630">
    <property type="component" value="Unassembled WGS sequence"/>
</dbReference>
<name>A0A0V0RP15_9BILA</name>
<reference evidence="2 3" key="1">
    <citation type="submission" date="2015-01" db="EMBL/GenBank/DDBJ databases">
        <title>Evolution of Trichinella species and genotypes.</title>
        <authorList>
            <person name="Korhonen P.K."/>
            <person name="Edoardo P."/>
            <person name="Giuseppe L.R."/>
            <person name="Gasser R.B."/>
        </authorList>
    </citation>
    <scope>NUCLEOTIDE SEQUENCE [LARGE SCALE GENOMIC DNA]</scope>
    <source>
        <strain evidence="2">ISS37</strain>
    </source>
</reference>
<organism evidence="2 3">
    <name type="scientific">Trichinella nelsoni</name>
    <dbReference type="NCBI Taxonomy" id="6336"/>
    <lineage>
        <taxon>Eukaryota</taxon>
        <taxon>Metazoa</taxon>
        <taxon>Ecdysozoa</taxon>
        <taxon>Nematoda</taxon>
        <taxon>Enoplea</taxon>
        <taxon>Dorylaimia</taxon>
        <taxon>Trichinellida</taxon>
        <taxon>Trichinellidae</taxon>
        <taxon>Trichinella</taxon>
    </lineage>
</organism>
<dbReference type="EMBL" id="JYDL01000111">
    <property type="protein sequence ID" value="KRX16225.1"/>
    <property type="molecule type" value="Genomic_DNA"/>
</dbReference>
<protein>
    <submittedName>
        <fullName evidence="2">Uncharacterized protein</fullName>
    </submittedName>
</protein>
<evidence type="ECO:0000313" key="3">
    <source>
        <dbReference type="Proteomes" id="UP000054630"/>
    </source>
</evidence>
<gene>
    <name evidence="2" type="ORF">T07_9341</name>
</gene>
<feature type="coiled-coil region" evidence="1">
    <location>
        <begin position="114"/>
        <end position="276"/>
    </location>
</feature>